<gene>
    <name evidence="2" type="ORF">JCM21714_1682</name>
</gene>
<evidence type="ECO:0000313" key="2">
    <source>
        <dbReference type="EMBL" id="GAE92671.1"/>
    </source>
</evidence>
<dbReference type="STRING" id="1298598.JCM21714_1682"/>
<proteinExistence type="predicted"/>
<accession>W4VHN2</accession>
<dbReference type="AlphaFoldDB" id="W4VHN2"/>
<evidence type="ECO:0000256" key="1">
    <source>
        <dbReference type="SAM" id="MobiDB-lite"/>
    </source>
</evidence>
<reference evidence="2 3" key="1">
    <citation type="journal article" date="2014" name="Genome Announc.">
        <title>Draft Genome Sequence of the Boron-Tolerant and Moderately Halotolerant Bacterium Gracilibacillus boraciitolerans JCM 21714T.</title>
        <authorList>
            <person name="Ahmed I."/>
            <person name="Oshima K."/>
            <person name="Suda W."/>
            <person name="Kitamura K."/>
            <person name="Iida T."/>
            <person name="Ohmori Y."/>
            <person name="Fujiwara T."/>
            <person name="Hattori M."/>
            <person name="Ohkuma M."/>
        </authorList>
    </citation>
    <scope>NUCLEOTIDE SEQUENCE [LARGE SCALE GENOMIC DNA]</scope>
    <source>
        <strain evidence="2 3">JCM 21714</strain>
    </source>
</reference>
<name>W4VHN2_9BACI</name>
<dbReference type="Proteomes" id="UP000019102">
    <property type="component" value="Unassembled WGS sequence"/>
</dbReference>
<protein>
    <submittedName>
        <fullName evidence="2">Uncharacterized protein</fullName>
    </submittedName>
</protein>
<feature type="compositionally biased region" description="Acidic residues" evidence="1">
    <location>
        <begin position="13"/>
        <end position="50"/>
    </location>
</feature>
<sequence length="80" mass="8976">MRGEQTLDQIDAPPEEAELTEDLDNIPEETEDTEEDNEETEGDNGQEENEPNSSESVSRVLYLLDQNGLVVPYEVQLPSP</sequence>
<organism evidence="2 3">
    <name type="scientific">Gracilibacillus boraciitolerans JCM 21714</name>
    <dbReference type="NCBI Taxonomy" id="1298598"/>
    <lineage>
        <taxon>Bacteria</taxon>
        <taxon>Bacillati</taxon>
        <taxon>Bacillota</taxon>
        <taxon>Bacilli</taxon>
        <taxon>Bacillales</taxon>
        <taxon>Bacillaceae</taxon>
        <taxon>Gracilibacillus</taxon>
    </lineage>
</organism>
<evidence type="ECO:0000313" key="3">
    <source>
        <dbReference type="Proteomes" id="UP000019102"/>
    </source>
</evidence>
<feature type="region of interest" description="Disordered" evidence="1">
    <location>
        <begin position="1"/>
        <end position="60"/>
    </location>
</feature>
<dbReference type="RefSeq" id="WP_369403486.1">
    <property type="nucleotide sequence ID" value="NZ_BAVS01000006.1"/>
</dbReference>
<keyword evidence="3" id="KW-1185">Reference proteome</keyword>
<dbReference type="EMBL" id="BAVS01000006">
    <property type="protein sequence ID" value="GAE92671.1"/>
    <property type="molecule type" value="Genomic_DNA"/>
</dbReference>
<comment type="caution">
    <text evidence="2">The sequence shown here is derived from an EMBL/GenBank/DDBJ whole genome shotgun (WGS) entry which is preliminary data.</text>
</comment>